<evidence type="ECO:0000256" key="2">
    <source>
        <dbReference type="SAM" id="SignalP"/>
    </source>
</evidence>
<feature type="region of interest" description="Disordered" evidence="1">
    <location>
        <begin position="237"/>
        <end position="298"/>
    </location>
</feature>
<name>A0AAW2H8I9_9NEOP</name>
<evidence type="ECO:0000256" key="1">
    <source>
        <dbReference type="SAM" id="MobiDB-lite"/>
    </source>
</evidence>
<accession>A0AAW2H8I9</accession>
<dbReference type="EMBL" id="JARGDH010000006">
    <property type="protein sequence ID" value="KAL0266002.1"/>
    <property type="molecule type" value="Genomic_DNA"/>
</dbReference>
<comment type="caution">
    <text evidence="3">The sequence shown here is derived from an EMBL/GenBank/DDBJ whole genome shotgun (WGS) entry which is preliminary data.</text>
</comment>
<proteinExistence type="predicted"/>
<feature type="region of interest" description="Disordered" evidence="1">
    <location>
        <begin position="335"/>
        <end position="390"/>
    </location>
</feature>
<organism evidence="3">
    <name type="scientific">Menopon gallinae</name>
    <name type="common">poultry shaft louse</name>
    <dbReference type="NCBI Taxonomy" id="328185"/>
    <lineage>
        <taxon>Eukaryota</taxon>
        <taxon>Metazoa</taxon>
        <taxon>Ecdysozoa</taxon>
        <taxon>Arthropoda</taxon>
        <taxon>Hexapoda</taxon>
        <taxon>Insecta</taxon>
        <taxon>Pterygota</taxon>
        <taxon>Neoptera</taxon>
        <taxon>Paraneoptera</taxon>
        <taxon>Psocodea</taxon>
        <taxon>Troctomorpha</taxon>
        <taxon>Phthiraptera</taxon>
        <taxon>Amblycera</taxon>
        <taxon>Menoponidae</taxon>
        <taxon>Menopon</taxon>
    </lineage>
</organism>
<feature type="compositionally biased region" description="Basic residues" evidence="1">
    <location>
        <begin position="349"/>
        <end position="360"/>
    </location>
</feature>
<feature type="compositionally biased region" description="Low complexity" evidence="1">
    <location>
        <begin position="248"/>
        <end position="269"/>
    </location>
</feature>
<reference evidence="3" key="1">
    <citation type="journal article" date="2024" name="Gigascience">
        <title>Chromosome-level genome of the poultry shaft louse Menopon gallinae provides insight into the host-switching and adaptive evolution of parasitic lice.</title>
        <authorList>
            <person name="Xu Y."/>
            <person name="Ma L."/>
            <person name="Liu S."/>
            <person name="Liang Y."/>
            <person name="Liu Q."/>
            <person name="He Z."/>
            <person name="Tian L."/>
            <person name="Duan Y."/>
            <person name="Cai W."/>
            <person name="Li H."/>
            <person name="Song F."/>
        </authorList>
    </citation>
    <scope>NUCLEOTIDE SEQUENCE</scope>
    <source>
        <strain evidence="3">Cailab_2023a</strain>
    </source>
</reference>
<evidence type="ECO:0000313" key="3">
    <source>
        <dbReference type="EMBL" id="KAL0266002.1"/>
    </source>
</evidence>
<feature type="chain" id="PRO_5043677165" evidence="2">
    <location>
        <begin position="16"/>
        <end position="390"/>
    </location>
</feature>
<protein>
    <submittedName>
        <fullName evidence="3">Uncharacterized protein</fullName>
    </submittedName>
</protein>
<sequence>MKLAACFLAACGVCARSIRITIMYEKESGKDTPVYYKTQIGELVARYNRFLVPENMRVELMDVLSFGDYVNVDKFAELASLAGTDSLDKRVDELEKIADWHYILGASTLIEEPEVRYKAVAPCRGVYVFNLNSRATVDKDLPINLSRATVELLSRVFLTEFPDFTDRNYRSLARAFVERLKKSEALQNMPGCSWDSRYVSPRLGIMDDSGVQESVQGGTGIAREVKRILDVYDMLYPDEDAGEGGGPSESEASSTAQPQGGVPGGVAADAGGGRRRGEAQQAGGRRKGRGTAGILGHSDDASAYADLSRANTEILAEIAKLSSVVQKQHATERAPEFLVPPLHTDLMGKGRRRASGRTARHAGAQGQKAGGDAGRDDSVDYAVLSRGRRR</sequence>
<gene>
    <name evidence="3" type="ORF">PYX00_011719</name>
</gene>
<dbReference type="AlphaFoldDB" id="A0AAW2H8I9"/>
<feature type="signal peptide" evidence="2">
    <location>
        <begin position="1"/>
        <end position="15"/>
    </location>
</feature>
<keyword evidence="2" id="KW-0732">Signal</keyword>